<dbReference type="Pfam" id="PF05437">
    <property type="entry name" value="AzlD"/>
    <property type="match status" value="1"/>
</dbReference>
<accession>A0A2T1J114</accession>
<dbReference type="STRING" id="40216.GCA_001917365_00266"/>
<reference evidence="1 2" key="1">
    <citation type="journal article" date="2018" name="Nat. Biotechnol.">
        <title>A standardized bacterial taxonomy based on genome phylogeny substantially revises the tree of life.</title>
        <authorList>
            <person name="Parks D.H."/>
            <person name="Chuvochina M."/>
            <person name="Waite D.W."/>
            <person name="Rinke C."/>
            <person name="Skarshewski A."/>
            <person name="Chaumeil P.A."/>
            <person name="Hugenholtz P."/>
        </authorList>
    </citation>
    <scope>NUCLEOTIDE SEQUENCE [LARGE SCALE GENOMIC DNA]</scope>
    <source>
        <strain evidence="1">UBA10045</strain>
    </source>
</reference>
<comment type="caution">
    <text evidence="1">The sequence shown here is derived from an EMBL/GenBank/DDBJ whole genome shotgun (WGS) entry which is preliminary data.</text>
</comment>
<proteinExistence type="predicted"/>
<evidence type="ECO:0000313" key="1">
    <source>
        <dbReference type="EMBL" id="HCM31274.1"/>
    </source>
</evidence>
<dbReference type="EMBL" id="DPXL01000083">
    <property type="protein sequence ID" value="HCM31274.1"/>
    <property type="molecule type" value="Genomic_DNA"/>
</dbReference>
<evidence type="ECO:0000313" key="2">
    <source>
        <dbReference type="Proteomes" id="UP000262257"/>
    </source>
</evidence>
<gene>
    <name evidence="1" type="ORF">DIC32_06600</name>
</gene>
<name>A0A2T1J114_ACIRA</name>
<dbReference type="AlphaFoldDB" id="A0A2T1J114"/>
<protein>
    <submittedName>
        <fullName evidence="1">AzlD domain-containing protein</fullName>
    </submittedName>
</protein>
<sequence>MKYSESYIFIAIIILALGTYLIRYSGFYLASRITFKESHQQLFADSACVLLFSLALFNTLFTEDHFSGMSKLVGVLVAVVFAWKKYSFIIVIMIAMTVTGMLRYIGFA</sequence>
<dbReference type="RefSeq" id="WP_005025594.1">
    <property type="nucleotide sequence ID" value="NZ_CP038022.1"/>
</dbReference>
<dbReference type="InterPro" id="IPR008407">
    <property type="entry name" value="Brnchd-chn_aa_trnsp_AzlD"/>
</dbReference>
<organism evidence="1 2">
    <name type="scientific">Acinetobacter radioresistens</name>
    <dbReference type="NCBI Taxonomy" id="40216"/>
    <lineage>
        <taxon>Bacteria</taxon>
        <taxon>Pseudomonadati</taxon>
        <taxon>Pseudomonadota</taxon>
        <taxon>Gammaproteobacteria</taxon>
        <taxon>Moraxellales</taxon>
        <taxon>Moraxellaceae</taxon>
        <taxon>Acinetobacter</taxon>
    </lineage>
</organism>
<dbReference type="Proteomes" id="UP000262257">
    <property type="component" value="Unassembled WGS sequence"/>
</dbReference>